<protein>
    <submittedName>
        <fullName evidence="1">Uncharacterized protein</fullName>
    </submittedName>
</protein>
<name>A0AAV6QJD7_SOLSE</name>
<sequence>MSALHTGHDNHTHAGIFTKGNIICTSSGRIRVDALQVTLVSLCVRGESETCFFLHPSSLNTKL</sequence>
<dbReference type="EMBL" id="JAGKHQ010000017">
    <property type="protein sequence ID" value="KAG7490303.1"/>
    <property type="molecule type" value="Genomic_DNA"/>
</dbReference>
<evidence type="ECO:0000313" key="1">
    <source>
        <dbReference type="EMBL" id="KAG7490303.1"/>
    </source>
</evidence>
<reference evidence="1 2" key="1">
    <citation type="journal article" date="2021" name="Sci. Rep.">
        <title>Chromosome anchoring in Senegalese sole (Solea senegalensis) reveals sex-associated markers and genome rearrangements in flatfish.</title>
        <authorList>
            <person name="Guerrero-Cozar I."/>
            <person name="Gomez-Garrido J."/>
            <person name="Berbel C."/>
            <person name="Martinez-Blanch J.F."/>
            <person name="Alioto T."/>
            <person name="Claros M.G."/>
            <person name="Gagnaire P.A."/>
            <person name="Manchado M."/>
        </authorList>
    </citation>
    <scope>NUCLEOTIDE SEQUENCE [LARGE SCALE GENOMIC DNA]</scope>
    <source>
        <strain evidence="1">Sse05_10M</strain>
    </source>
</reference>
<keyword evidence="2" id="KW-1185">Reference proteome</keyword>
<proteinExistence type="predicted"/>
<comment type="caution">
    <text evidence="1">The sequence shown here is derived from an EMBL/GenBank/DDBJ whole genome shotgun (WGS) entry which is preliminary data.</text>
</comment>
<dbReference type="Proteomes" id="UP000693946">
    <property type="component" value="Linkage Group LG5"/>
</dbReference>
<gene>
    <name evidence="1" type="ORF">JOB18_032673</name>
</gene>
<organism evidence="1 2">
    <name type="scientific">Solea senegalensis</name>
    <name type="common">Senegalese sole</name>
    <dbReference type="NCBI Taxonomy" id="28829"/>
    <lineage>
        <taxon>Eukaryota</taxon>
        <taxon>Metazoa</taxon>
        <taxon>Chordata</taxon>
        <taxon>Craniata</taxon>
        <taxon>Vertebrata</taxon>
        <taxon>Euteleostomi</taxon>
        <taxon>Actinopterygii</taxon>
        <taxon>Neopterygii</taxon>
        <taxon>Teleostei</taxon>
        <taxon>Neoteleostei</taxon>
        <taxon>Acanthomorphata</taxon>
        <taxon>Carangaria</taxon>
        <taxon>Pleuronectiformes</taxon>
        <taxon>Pleuronectoidei</taxon>
        <taxon>Soleidae</taxon>
        <taxon>Solea</taxon>
    </lineage>
</organism>
<evidence type="ECO:0000313" key="2">
    <source>
        <dbReference type="Proteomes" id="UP000693946"/>
    </source>
</evidence>
<accession>A0AAV6QJD7</accession>
<dbReference type="AlphaFoldDB" id="A0AAV6QJD7"/>